<feature type="region of interest" description="Disordered" evidence="1">
    <location>
        <begin position="358"/>
        <end position="406"/>
    </location>
</feature>
<evidence type="ECO:0000313" key="2">
    <source>
        <dbReference type="EMBL" id="CAH1970877.1"/>
    </source>
</evidence>
<reference evidence="2" key="1">
    <citation type="submission" date="2022-03" db="EMBL/GenBank/DDBJ databases">
        <authorList>
            <person name="Sayadi A."/>
        </authorList>
    </citation>
    <scope>NUCLEOTIDE SEQUENCE</scope>
</reference>
<feature type="compositionally biased region" description="Polar residues" evidence="1">
    <location>
        <begin position="363"/>
        <end position="395"/>
    </location>
</feature>
<evidence type="ECO:0000313" key="3">
    <source>
        <dbReference type="Proteomes" id="UP001152888"/>
    </source>
</evidence>
<dbReference type="PANTHER" id="PTHR14974">
    <property type="entry name" value="SIMILAR TO RIKEN CDNA 1700025G04 GENE"/>
    <property type="match status" value="1"/>
</dbReference>
<protein>
    <submittedName>
        <fullName evidence="2">Uncharacterized protein</fullName>
    </submittedName>
</protein>
<comment type="caution">
    <text evidence="2">The sequence shown here is derived from an EMBL/GenBank/DDBJ whole genome shotgun (WGS) entry which is preliminary data.</text>
</comment>
<organism evidence="2 3">
    <name type="scientific">Acanthoscelides obtectus</name>
    <name type="common">Bean weevil</name>
    <name type="synonym">Bruchus obtectus</name>
    <dbReference type="NCBI Taxonomy" id="200917"/>
    <lineage>
        <taxon>Eukaryota</taxon>
        <taxon>Metazoa</taxon>
        <taxon>Ecdysozoa</taxon>
        <taxon>Arthropoda</taxon>
        <taxon>Hexapoda</taxon>
        <taxon>Insecta</taxon>
        <taxon>Pterygota</taxon>
        <taxon>Neoptera</taxon>
        <taxon>Endopterygota</taxon>
        <taxon>Coleoptera</taxon>
        <taxon>Polyphaga</taxon>
        <taxon>Cucujiformia</taxon>
        <taxon>Chrysomeloidea</taxon>
        <taxon>Chrysomelidae</taxon>
        <taxon>Bruchinae</taxon>
        <taxon>Bruchini</taxon>
        <taxon>Acanthoscelides</taxon>
    </lineage>
</organism>
<name>A0A9P0KC32_ACAOB</name>
<gene>
    <name evidence="2" type="ORF">ACAOBT_LOCUS9158</name>
</gene>
<evidence type="ECO:0000256" key="1">
    <source>
        <dbReference type="SAM" id="MobiDB-lite"/>
    </source>
</evidence>
<dbReference type="Proteomes" id="UP001152888">
    <property type="component" value="Unassembled WGS sequence"/>
</dbReference>
<feature type="region of interest" description="Disordered" evidence="1">
    <location>
        <begin position="1"/>
        <end position="49"/>
    </location>
</feature>
<dbReference type="EMBL" id="CAKOFQ010006778">
    <property type="protein sequence ID" value="CAH1970877.1"/>
    <property type="molecule type" value="Genomic_DNA"/>
</dbReference>
<dbReference type="PANTHER" id="PTHR14974:SF3">
    <property type="entry name" value="SIMILAR TO RIKEN CDNA 1700025G04 GENE"/>
    <property type="match status" value="1"/>
</dbReference>
<dbReference type="Pfam" id="PF15389">
    <property type="entry name" value="DUF4612"/>
    <property type="match status" value="1"/>
</dbReference>
<keyword evidence="3" id="KW-1185">Reference proteome</keyword>
<dbReference type="AlphaFoldDB" id="A0A9P0KC32"/>
<proteinExistence type="predicted"/>
<feature type="region of interest" description="Disordered" evidence="1">
    <location>
        <begin position="260"/>
        <end position="282"/>
    </location>
</feature>
<sequence>MGCGHSKINIYPRKYRNKSNSKKSVSSEKADSEEEEGVETEADNSEYIEDCDQRKTIKVKPFGGPLLAQSEISTSQQDFFKMLDEKIQNGPDYNSESESEMAAEHARLKDLLKDWETASAGSRSLPSTPKRKAQPIAATNVTAAIAAAESLQKTQIVATAGVDRPATSYPGQIPPAMIHQAYGIGQLNAYRQISYPNHYGGHQQIPQGVYSPQQVPPSGYQTPASVQYRAMYGYQQCCQVQVTPKSYSYGNATPPVSRQHVTYAGQQPPPQHGSDGGQAAASAVTKTYAAPNVNNGSPKHLPNYDQQTVNYSPVHRPYSSPVVGIGLVQSDNDNENTSRGVLQYKTTYANGEVIYQQPPYLSPHSQRPQPSVGMQNQQYRDPREQSFSQHQQMPNSMYRGPPKHYQSSVTIPITVDKDQKDVNTLHRTQFELT</sequence>
<accession>A0A9P0KC32</accession>
<feature type="compositionally biased region" description="Acidic residues" evidence="1">
    <location>
        <begin position="31"/>
        <end position="49"/>
    </location>
</feature>
<dbReference type="OrthoDB" id="5919401at2759"/>
<dbReference type="InterPro" id="IPR027967">
    <property type="entry name" value="DUF4612"/>
</dbReference>